<protein>
    <submittedName>
        <fullName evidence="2">Uncharacterized protein</fullName>
    </submittedName>
</protein>
<proteinExistence type="predicted"/>
<dbReference type="EMBL" id="SDWT01000002">
    <property type="protein sequence ID" value="RYB91884.1"/>
    <property type="molecule type" value="Genomic_DNA"/>
</dbReference>
<feature type="signal peptide" evidence="1">
    <location>
        <begin position="1"/>
        <end position="25"/>
    </location>
</feature>
<evidence type="ECO:0000256" key="1">
    <source>
        <dbReference type="SAM" id="SignalP"/>
    </source>
</evidence>
<keyword evidence="3" id="KW-1185">Reference proteome</keyword>
<reference evidence="2 3" key="1">
    <citation type="submission" date="2019-01" db="EMBL/GenBank/DDBJ databases">
        <title>Novel species of Nocardioides.</title>
        <authorList>
            <person name="Liu Q."/>
            <person name="Xin Y.-H."/>
        </authorList>
    </citation>
    <scope>NUCLEOTIDE SEQUENCE [LARGE SCALE GENOMIC DNA]</scope>
    <source>
        <strain evidence="2 3">CGMCC 4.6882</strain>
    </source>
</reference>
<accession>A0A4Q2RV65</accession>
<dbReference type="AlphaFoldDB" id="A0A4Q2RV65"/>
<evidence type="ECO:0000313" key="3">
    <source>
        <dbReference type="Proteomes" id="UP000294071"/>
    </source>
</evidence>
<gene>
    <name evidence="2" type="ORF">EUA93_17310</name>
</gene>
<name>A0A4Q2RV65_9ACTN</name>
<evidence type="ECO:0000313" key="2">
    <source>
        <dbReference type="EMBL" id="RYB91884.1"/>
    </source>
</evidence>
<keyword evidence="1" id="KW-0732">Signal</keyword>
<organism evidence="2 3">
    <name type="scientific">Nocardioides oleivorans</name>
    <dbReference type="NCBI Taxonomy" id="273676"/>
    <lineage>
        <taxon>Bacteria</taxon>
        <taxon>Bacillati</taxon>
        <taxon>Actinomycetota</taxon>
        <taxon>Actinomycetes</taxon>
        <taxon>Propionibacteriales</taxon>
        <taxon>Nocardioidaceae</taxon>
        <taxon>Nocardioides</taxon>
    </lineage>
</organism>
<feature type="chain" id="PRO_5020180862" evidence="1">
    <location>
        <begin position="26"/>
        <end position="180"/>
    </location>
</feature>
<comment type="caution">
    <text evidence="2">The sequence shown here is derived from an EMBL/GenBank/DDBJ whole genome shotgun (WGS) entry which is preliminary data.</text>
</comment>
<dbReference type="RefSeq" id="WP_129401549.1">
    <property type="nucleotide sequence ID" value="NZ_SDWT01000002.1"/>
</dbReference>
<dbReference type="OrthoDB" id="3780846at2"/>
<dbReference type="Proteomes" id="UP000294071">
    <property type="component" value="Unassembled WGS sequence"/>
</dbReference>
<sequence>MRSRTALAVGTGLALAALVAGPAHAEFYRIDDPADATASLTDITGLEANHGKANLLVKVRFQELMRTSAAGISVFIDTDPDARGAEYVLSSGLGDGTDYVLTEARGWRAVDERVSCDYDAKPKWGNDVFRAVISRDCFDDASSIRISVKMGDMADGSHPVVDWAPKRHRWSLPIASGLAA</sequence>